<dbReference type="RefSeq" id="XP_024670371.1">
    <property type="nucleotide sequence ID" value="XM_024819207.1"/>
</dbReference>
<protein>
    <recommendedName>
        <fullName evidence="3">CCZ1/INTU/HSP4 first Longin domain-containing protein</fullName>
    </recommendedName>
</protein>
<evidence type="ECO:0000313" key="4">
    <source>
        <dbReference type="EMBL" id="PLB36359.1"/>
    </source>
</evidence>
<feature type="compositionally biased region" description="Low complexity" evidence="2">
    <location>
        <begin position="753"/>
        <end position="770"/>
    </location>
</feature>
<feature type="region of interest" description="Disordered" evidence="2">
    <location>
        <begin position="431"/>
        <end position="488"/>
    </location>
</feature>
<dbReference type="GO" id="GO:0035658">
    <property type="term" value="C:Mon1-Ccz1 complex"/>
    <property type="evidence" value="ECO:0007669"/>
    <property type="project" value="InterPro"/>
</dbReference>
<dbReference type="AlphaFoldDB" id="A0A2I2F6T5"/>
<dbReference type="InterPro" id="IPR043987">
    <property type="entry name" value="CCZ1/INTU/HSP4_longin_1"/>
</dbReference>
<evidence type="ECO:0000259" key="3">
    <source>
        <dbReference type="Pfam" id="PF19031"/>
    </source>
</evidence>
<dbReference type="PANTHER" id="PTHR13056">
    <property type="entry name" value="VACUOLAR FUSION PROTEIN CCZ1 HOMOLOG-RELATED"/>
    <property type="match status" value="1"/>
</dbReference>
<proteinExistence type="inferred from homology"/>
<keyword evidence="5" id="KW-1185">Reference proteome</keyword>
<dbReference type="InterPro" id="IPR013176">
    <property type="entry name" value="Ccz1"/>
</dbReference>
<feature type="domain" description="CCZ1/INTU/HSP4 first Longin" evidence="3">
    <location>
        <begin position="14"/>
        <end position="118"/>
    </location>
</feature>
<sequence length="797" mass="87766">MPDAFNSVEPAQLSFLAIYNPRLGPTDETIQDQVVFYTSKSSRSRRIESSTVTNDDKEVNGEWNERLRQIGLAQGMVSFARNFSQGKAIDYVETGKSLIVLHELEKDWWVVASIDLTRLPNKDASQKPSSQRDSPEAPAFYYSSREICPPSLLIQQLRRAHSLFLLHHDFTLDALYERVGRPTFCTFLDHFWRGFSWGWDVLLSGNPAVDIYNGIKLSAGGELGVGVGEEEWGSGERAVLEDFISRTDGLVDLVVSRFGNSYAPKETADESDDERRWLGSNSFPSPSDGVVFSGTGAISRSTLARVSQWMEWVYRYGVDAYGIGEDPTSPRRRKRRRQKGRSSTKDAKLPPGTSNDPQVTSPDRSFSPGIPPPLVLGAPQPSQSAHDNEDAAEAPASEDGSSSAGGSEQGNDWMRLRTGTVVKYLTLGYGSTWGNSSAASSHPRVEALKREDRSPSKDKQSGSSADAQPQDASTETASQPGDTARPKSCGKFLVGSQDWLEKPSGSPDLDELSEPAEISHRTLHVHLGEPSEQNATVATKLRAVIYIHQPFIYTFLFDSETPSLTDHAFYQSIHLQLAPIQKALNSSTSPATAASRISMSRSTTDINHRFTTKNKPIYDLVYDPSNLTIRSSIPNIPDLGISPADPPSPSVHTPWSRVESLNIHHRLLSTYVETRARPLETERTCKTSRGWWVIWVRMSDSNRRSSESDLSTADDRDGDLQHQEAFVIRKSSDHVPAVAHSRSGSGTRFFRDLGGAPSSPGLPSSSSRAADTGPGKLVEGLGLDARRYIENLLSLNR</sequence>
<accession>A0A2I2F6T5</accession>
<feature type="region of interest" description="Disordered" evidence="2">
    <location>
        <begin position="323"/>
        <end position="414"/>
    </location>
</feature>
<feature type="region of interest" description="Disordered" evidence="2">
    <location>
        <begin position="731"/>
        <end position="776"/>
    </location>
</feature>
<dbReference type="Proteomes" id="UP000234585">
    <property type="component" value="Unassembled WGS sequence"/>
</dbReference>
<evidence type="ECO:0000256" key="2">
    <source>
        <dbReference type="SAM" id="MobiDB-lite"/>
    </source>
</evidence>
<comment type="similarity">
    <text evidence="1">Belongs to the CCZ1 family.</text>
</comment>
<gene>
    <name evidence="4" type="ORF">BDW47DRAFT_51592</name>
</gene>
<reference evidence="4 5" key="1">
    <citation type="submission" date="2017-12" db="EMBL/GenBank/DDBJ databases">
        <authorList>
            <consortium name="DOE Joint Genome Institute"/>
            <person name="Haridas S."/>
            <person name="Kjaerbolling I."/>
            <person name="Vesth T.C."/>
            <person name="Frisvad J.C."/>
            <person name="Nybo J.L."/>
            <person name="Theobald S."/>
            <person name="Kuo A."/>
            <person name="Bowyer P."/>
            <person name="Matsuda Y."/>
            <person name="Mondo S."/>
            <person name="Lyhne E.K."/>
            <person name="Kogle M.E."/>
            <person name="Clum A."/>
            <person name="Lipzen A."/>
            <person name="Salamov A."/>
            <person name="Ngan C.Y."/>
            <person name="Daum C."/>
            <person name="Chiniquy J."/>
            <person name="Barry K."/>
            <person name="LaButti K."/>
            <person name="Simmons B.A."/>
            <person name="Magnuson J.K."/>
            <person name="Mortensen U.H."/>
            <person name="Larsen T.O."/>
            <person name="Grigoriev I.V."/>
            <person name="Baker S.E."/>
            <person name="Andersen M.R."/>
            <person name="Nordberg H.P."/>
            <person name="Cantor M.N."/>
            <person name="Hua S.X."/>
        </authorList>
    </citation>
    <scope>NUCLEOTIDE SEQUENCE [LARGE SCALE GENOMIC DNA]</scope>
    <source>
        <strain evidence="4 5">CBS 102.13</strain>
    </source>
</reference>
<dbReference type="GO" id="GO:0016192">
    <property type="term" value="P:vesicle-mediated transport"/>
    <property type="evidence" value="ECO:0007669"/>
    <property type="project" value="InterPro"/>
</dbReference>
<dbReference type="OrthoDB" id="240546at2759"/>
<dbReference type="STRING" id="41067.A0A2I2F6T5"/>
<dbReference type="PANTHER" id="PTHR13056:SF0">
    <property type="entry name" value="VACUOLAR FUSION PROTEIN CCZ1 HOMOLOG-RELATED"/>
    <property type="match status" value="1"/>
</dbReference>
<name>A0A2I2F6T5_ASPCN</name>
<evidence type="ECO:0000256" key="1">
    <source>
        <dbReference type="ARBA" id="ARBA00005352"/>
    </source>
</evidence>
<feature type="compositionally biased region" description="Basic residues" evidence="2">
    <location>
        <begin position="330"/>
        <end position="342"/>
    </location>
</feature>
<dbReference type="EMBL" id="KZ559152">
    <property type="protein sequence ID" value="PLB36359.1"/>
    <property type="molecule type" value="Genomic_DNA"/>
</dbReference>
<dbReference type="GeneID" id="36526367"/>
<dbReference type="Pfam" id="PF19031">
    <property type="entry name" value="Intu_longin_1"/>
    <property type="match status" value="1"/>
</dbReference>
<feature type="compositionally biased region" description="Basic and acidic residues" evidence="2">
    <location>
        <begin position="443"/>
        <end position="460"/>
    </location>
</feature>
<organism evidence="4 5">
    <name type="scientific">Aspergillus candidus</name>
    <dbReference type="NCBI Taxonomy" id="41067"/>
    <lineage>
        <taxon>Eukaryota</taxon>
        <taxon>Fungi</taxon>
        <taxon>Dikarya</taxon>
        <taxon>Ascomycota</taxon>
        <taxon>Pezizomycotina</taxon>
        <taxon>Eurotiomycetes</taxon>
        <taxon>Eurotiomycetidae</taxon>
        <taxon>Eurotiales</taxon>
        <taxon>Aspergillaceae</taxon>
        <taxon>Aspergillus</taxon>
        <taxon>Aspergillus subgen. Circumdati</taxon>
    </lineage>
</organism>
<feature type="compositionally biased region" description="Low complexity" evidence="2">
    <location>
        <begin position="393"/>
        <end position="406"/>
    </location>
</feature>
<feature type="compositionally biased region" description="Polar residues" evidence="2">
    <location>
        <begin position="461"/>
        <end position="481"/>
    </location>
</feature>
<evidence type="ECO:0000313" key="5">
    <source>
        <dbReference type="Proteomes" id="UP000234585"/>
    </source>
</evidence>
<feature type="compositionally biased region" description="Polar residues" evidence="2">
    <location>
        <begin position="352"/>
        <end position="364"/>
    </location>
</feature>